<gene>
    <name evidence="1" type="ORF">POTOM_053390</name>
</gene>
<dbReference type="OrthoDB" id="851048at2759"/>
<comment type="caution">
    <text evidence="1">The sequence shown here is derived from an EMBL/GenBank/DDBJ whole genome shotgun (WGS) entry which is preliminary data.</text>
</comment>
<proteinExistence type="predicted"/>
<protein>
    <submittedName>
        <fullName evidence="1">Uncharacterized protein</fullName>
    </submittedName>
</protein>
<reference evidence="1" key="1">
    <citation type="journal article" date="2020" name="bioRxiv">
        <title>Hybrid origin of Populus tomentosa Carr. identified through genome sequencing and phylogenomic analysis.</title>
        <authorList>
            <person name="An X."/>
            <person name="Gao K."/>
            <person name="Chen Z."/>
            <person name="Li J."/>
            <person name="Yang X."/>
            <person name="Yang X."/>
            <person name="Zhou J."/>
            <person name="Guo T."/>
            <person name="Zhao T."/>
            <person name="Huang S."/>
            <person name="Miao D."/>
            <person name="Khan W.U."/>
            <person name="Rao P."/>
            <person name="Ye M."/>
            <person name="Lei B."/>
            <person name="Liao W."/>
            <person name="Wang J."/>
            <person name="Ji L."/>
            <person name="Li Y."/>
            <person name="Guo B."/>
            <person name="Mustafa N.S."/>
            <person name="Li S."/>
            <person name="Yun Q."/>
            <person name="Keller S.R."/>
            <person name="Mao J."/>
            <person name="Zhang R."/>
            <person name="Strauss S.H."/>
        </authorList>
    </citation>
    <scope>NUCLEOTIDE SEQUENCE</scope>
    <source>
        <strain evidence="1">GM15</strain>
        <tissue evidence="1">Leaf</tissue>
    </source>
</reference>
<dbReference type="AlphaFoldDB" id="A0A8X7Y5T6"/>
<dbReference type="EMBL" id="JAAWWB010000033">
    <property type="protein sequence ID" value="KAG6742518.1"/>
    <property type="molecule type" value="Genomic_DNA"/>
</dbReference>
<evidence type="ECO:0000313" key="1">
    <source>
        <dbReference type="EMBL" id="KAG6742518.1"/>
    </source>
</evidence>
<name>A0A8X7Y5T6_POPTO</name>
<sequence length="269" mass="30741">MQQQGQSLLDEFSWMDSLTWEEIVLREETMVPSMQMPDAVPETGLGIEPAVQPFEMDMNNIPYSTALWGFEMEQEEQPLSDERGWKGFLIGGETELVEEPRAPVVLMPDEPETRQRTEQAHQMNNISSSSMRDFEFWEENIVLPEETMVPSMLMPDAPVTGLGIEPAVQAFETDTNNITLHRAPVVLMPDEPETRQRTEQAHQLNNISSSSMRDFELRTGRLTMSPELMQSVCNFSVPVVHYKSSICELSKHEKRIFISCKWRASDSTP</sequence>
<evidence type="ECO:0000313" key="2">
    <source>
        <dbReference type="Proteomes" id="UP000886885"/>
    </source>
</evidence>
<dbReference type="Proteomes" id="UP000886885">
    <property type="component" value="Chromosome 17A"/>
</dbReference>
<organism evidence="1 2">
    <name type="scientific">Populus tomentosa</name>
    <name type="common">Chinese white poplar</name>
    <dbReference type="NCBI Taxonomy" id="118781"/>
    <lineage>
        <taxon>Eukaryota</taxon>
        <taxon>Viridiplantae</taxon>
        <taxon>Streptophyta</taxon>
        <taxon>Embryophyta</taxon>
        <taxon>Tracheophyta</taxon>
        <taxon>Spermatophyta</taxon>
        <taxon>Magnoliopsida</taxon>
        <taxon>eudicotyledons</taxon>
        <taxon>Gunneridae</taxon>
        <taxon>Pentapetalae</taxon>
        <taxon>rosids</taxon>
        <taxon>fabids</taxon>
        <taxon>Malpighiales</taxon>
        <taxon>Salicaceae</taxon>
        <taxon>Saliceae</taxon>
        <taxon>Populus</taxon>
    </lineage>
</organism>
<accession>A0A8X7Y5T6</accession>
<keyword evidence="2" id="KW-1185">Reference proteome</keyword>